<accession>A0A2U3JXX3</accession>
<evidence type="ECO:0000313" key="2">
    <source>
        <dbReference type="Proteomes" id="UP000238701"/>
    </source>
</evidence>
<dbReference type="AlphaFoldDB" id="A0A2U3JXX3"/>
<gene>
    <name evidence="1" type="ORF">SBA1_1040043</name>
</gene>
<sequence>MVFRVNPQLRRDIQQIADEEQRTITQVCEMLLYEGVEAYKKEGPKFMQRLVAKQKTRVKD</sequence>
<dbReference type="EMBL" id="OMOD01000007">
    <property type="protein sequence ID" value="SPF32275.1"/>
    <property type="molecule type" value="Genomic_DNA"/>
</dbReference>
<protein>
    <recommendedName>
        <fullName evidence="3">CopG-like ribbon-helix-helix domain-containing protein</fullName>
    </recommendedName>
</protein>
<name>A0A2U3JXX3_9BACT</name>
<evidence type="ECO:0000313" key="1">
    <source>
        <dbReference type="EMBL" id="SPF32275.1"/>
    </source>
</evidence>
<proteinExistence type="predicted"/>
<organism evidence="1 2">
    <name type="scientific">Candidatus Sulfotelmatobacter kueseliae</name>
    <dbReference type="NCBI Taxonomy" id="2042962"/>
    <lineage>
        <taxon>Bacteria</taxon>
        <taxon>Pseudomonadati</taxon>
        <taxon>Acidobacteriota</taxon>
        <taxon>Terriglobia</taxon>
        <taxon>Terriglobales</taxon>
        <taxon>Candidatus Korobacteraceae</taxon>
        <taxon>Candidatus Sulfotelmatobacter</taxon>
    </lineage>
</organism>
<evidence type="ECO:0008006" key="3">
    <source>
        <dbReference type="Google" id="ProtNLM"/>
    </source>
</evidence>
<dbReference type="Proteomes" id="UP000238701">
    <property type="component" value="Unassembled WGS sequence"/>
</dbReference>
<reference evidence="2" key="1">
    <citation type="submission" date="2018-02" db="EMBL/GenBank/DDBJ databases">
        <authorList>
            <person name="Hausmann B."/>
        </authorList>
    </citation>
    <scope>NUCLEOTIDE SEQUENCE [LARGE SCALE GENOMIC DNA]</scope>
    <source>
        <strain evidence="2">Peat soil MAG SbA1</strain>
    </source>
</reference>